<dbReference type="GO" id="GO:0004074">
    <property type="term" value="F:biliverdin reductase [NAD(P)H] activity"/>
    <property type="evidence" value="ECO:0007669"/>
    <property type="project" value="TreeGrafter"/>
</dbReference>
<dbReference type="Pfam" id="PF13460">
    <property type="entry name" value="NAD_binding_10"/>
    <property type="match status" value="1"/>
</dbReference>
<proteinExistence type="predicted"/>
<dbReference type="EMBL" id="QCXQ01000002">
    <property type="protein sequence ID" value="PWG00465.1"/>
    <property type="molecule type" value="Genomic_DNA"/>
</dbReference>
<dbReference type="PANTHER" id="PTHR43355">
    <property type="entry name" value="FLAVIN REDUCTASE (NADPH)"/>
    <property type="match status" value="1"/>
</dbReference>
<dbReference type="AlphaFoldDB" id="A0A2V1N2F0"/>
<dbReference type="Proteomes" id="UP000245080">
    <property type="component" value="Unassembled WGS sequence"/>
</dbReference>
<comment type="caution">
    <text evidence="2">The sequence shown here is derived from an EMBL/GenBank/DDBJ whole genome shotgun (WGS) entry which is preliminary data.</text>
</comment>
<name>A0A2V1N2F0_9LACO</name>
<sequence>MNVLIIGATGTIGDAVHQTLLSKTDDYLTLFSRRATQLTIDPTRETAINGNVLQPAELAVALKNQDAVFVALSGPMDQFAQSIVTAMEQTNVTRLIFITSMGIYNEIPASVGANGNLEHNPMLQPYRTAADLIEASNLDYTILRPGWFDNGSNNYEVTHKGDPFGGHDVSINSIADLVNRLLADKQLGARESLGINRVGS</sequence>
<dbReference type="InterPro" id="IPR036291">
    <property type="entry name" value="NAD(P)-bd_dom_sf"/>
</dbReference>
<protein>
    <submittedName>
        <fullName evidence="2">NAD(P)-dependent oxidoreductase</fullName>
    </submittedName>
</protein>
<dbReference type="SUPFAM" id="SSF51735">
    <property type="entry name" value="NAD(P)-binding Rossmann-fold domains"/>
    <property type="match status" value="1"/>
</dbReference>
<dbReference type="OrthoDB" id="9803892at2"/>
<accession>A0A2V1N2F0</accession>
<dbReference type="GO" id="GO:0042602">
    <property type="term" value="F:riboflavin reductase (NADPH) activity"/>
    <property type="evidence" value="ECO:0007669"/>
    <property type="project" value="TreeGrafter"/>
</dbReference>
<gene>
    <name evidence="2" type="ORF">DCM90_05945</name>
</gene>
<dbReference type="InterPro" id="IPR051606">
    <property type="entry name" value="Polyketide_Oxido-like"/>
</dbReference>
<evidence type="ECO:0000259" key="1">
    <source>
        <dbReference type="Pfam" id="PF13460"/>
    </source>
</evidence>
<feature type="domain" description="NAD(P)-binding" evidence="1">
    <location>
        <begin position="7"/>
        <end position="184"/>
    </location>
</feature>
<keyword evidence="3" id="KW-1185">Reference proteome</keyword>
<evidence type="ECO:0000313" key="2">
    <source>
        <dbReference type="EMBL" id="PWG00465.1"/>
    </source>
</evidence>
<reference evidence="2 3" key="1">
    <citation type="journal article" date="2018" name="Int. J. Syst. Evol. Microbiol.">
        <title>Lactobacillus bambusae sp. nov., isolated from a traditional fermented Ma-bamboo shoots of Taiwan.</title>
        <authorList>
            <person name="Wang L.-T."/>
        </authorList>
    </citation>
    <scope>NUCLEOTIDE SEQUENCE [LARGE SCALE GENOMIC DNA]</scope>
    <source>
        <strain evidence="2 3">BS-W1</strain>
    </source>
</reference>
<dbReference type="PANTHER" id="PTHR43355:SF2">
    <property type="entry name" value="FLAVIN REDUCTASE (NADPH)"/>
    <property type="match status" value="1"/>
</dbReference>
<dbReference type="InterPro" id="IPR016040">
    <property type="entry name" value="NAD(P)-bd_dom"/>
</dbReference>
<dbReference type="Gene3D" id="3.40.50.720">
    <property type="entry name" value="NAD(P)-binding Rossmann-like Domain"/>
    <property type="match status" value="1"/>
</dbReference>
<evidence type="ECO:0000313" key="3">
    <source>
        <dbReference type="Proteomes" id="UP000245080"/>
    </source>
</evidence>
<organism evidence="2 3">
    <name type="scientific">Levilactobacillus bambusae</name>
    <dbReference type="NCBI Taxonomy" id="2024736"/>
    <lineage>
        <taxon>Bacteria</taxon>
        <taxon>Bacillati</taxon>
        <taxon>Bacillota</taxon>
        <taxon>Bacilli</taxon>
        <taxon>Lactobacillales</taxon>
        <taxon>Lactobacillaceae</taxon>
        <taxon>Levilactobacillus</taxon>
    </lineage>
</organism>